<keyword evidence="2" id="KW-1185">Reference proteome</keyword>
<accession>A0A9W4P2X3</accession>
<dbReference type="EMBL" id="CAJVRC010000851">
    <property type="protein sequence ID" value="CAG8894765.1"/>
    <property type="molecule type" value="Genomic_DNA"/>
</dbReference>
<evidence type="ECO:0000313" key="1">
    <source>
        <dbReference type="EMBL" id="CAG8894765.1"/>
    </source>
</evidence>
<dbReference type="AlphaFoldDB" id="A0A9W4P2X3"/>
<comment type="caution">
    <text evidence="1">The sequence shown here is derived from an EMBL/GenBank/DDBJ whole genome shotgun (WGS) entry which is preliminary data.</text>
</comment>
<sequence length="306" mass="35653">MAFLTRGARSLLKSQTYQLESTSSWNLSKTVSFSTRRLISNIHRPSLHNITPRACVKRQILQFLAISLSSSSPARMIDSKRTPSIPFNHNEADVIEKNMLDDGFRTWGLVVYRCTYKSDSDWKEFMRRFLYHVRDTLEYYDGLDMLDSFVPTVMDDKTRFDSVTPSIVRDYFNQWARTTCETEQGVPFDRAQWANTARYKFCIMVDEETLQSVLDIPPEDVEGYNNTGFVVLVNGRWEPRFLSEEEGYTSPPQENNFEPVQGCTLEDVGWMKVCYDRAQIVASAFMRDGFDWEAQYRRPPEITFNC</sequence>
<proteinExistence type="predicted"/>
<reference evidence="1" key="1">
    <citation type="submission" date="2021-07" db="EMBL/GenBank/DDBJ databases">
        <authorList>
            <person name="Branca A.L. A."/>
        </authorList>
    </citation>
    <scope>NUCLEOTIDE SEQUENCE</scope>
</reference>
<gene>
    <name evidence="1" type="ORF">PEGY_LOCUS3913</name>
</gene>
<name>A0A9W4P2X3_9EURO</name>
<evidence type="ECO:0000313" key="2">
    <source>
        <dbReference type="Proteomes" id="UP001154252"/>
    </source>
</evidence>
<dbReference type="Proteomes" id="UP001154252">
    <property type="component" value="Unassembled WGS sequence"/>
</dbReference>
<dbReference type="OrthoDB" id="4424523at2759"/>
<organism evidence="1 2">
    <name type="scientific">Penicillium egyptiacum</name>
    <dbReference type="NCBI Taxonomy" id="1303716"/>
    <lineage>
        <taxon>Eukaryota</taxon>
        <taxon>Fungi</taxon>
        <taxon>Dikarya</taxon>
        <taxon>Ascomycota</taxon>
        <taxon>Pezizomycotina</taxon>
        <taxon>Eurotiomycetes</taxon>
        <taxon>Eurotiomycetidae</taxon>
        <taxon>Eurotiales</taxon>
        <taxon>Aspergillaceae</taxon>
        <taxon>Penicillium</taxon>
    </lineage>
</organism>
<protein>
    <submittedName>
        <fullName evidence="1">Uncharacterized protein</fullName>
    </submittedName>
</protein>